<dbReference type="InterPro" id="IPR011460">
    <property type="entry name" value="Lcl_C"/>
</dbReference>
<reference evidence="3 4" key="1">
    <citation type="submission" date="2024-03" db="EMBL/GenBank/DDBJ databases">
        <title>Sulfurimonas sp. HSL3-1.</title>
        <authorList>
            <person name="Wang S."/>
        </authorList>
    </citation>
    <scope>NUCLEOTIDE SEQUENCE [LARGE SCALE GENOMIC DNA]</scope>
    <source>
        <strain evidence="3 4">HSL3-1</strain>
    </source>
</reference>
<evidence type="ECO:0000313" key="3">
    <source>
        <dbReference type="EMBL" id="XAU15141.1"/>
    </source>
</evidence>
<evidence type="ECO:0000256" key="1">
    <source>
        <dbReference type="SAM" id="SignalP"/>
    </source>
</evidence>
<proteinExistence type="predicted"/>
<sequence length="136" mass="15697">MIRVLFLLLAVSALAWAGWKRSGDTVIDTTAKLQWQDNAMAAKKDTVWKDARSYCANLELEGFRDWRLPTRAELETLRKATAAKKVGLKNTVSNAYWTSEIYRKMPVNAWAVYWGNGHMFDTDRCDEAHVRCVRKR</sequence>
<dbReference type="Pfam" id="PF07603">
    <property type="entry name" value="Lcl_C"/>
    <property type="match status" value="1"/>
</dbReference>
<dbReference type="RefSeq" id="WP_345972725.1">
    <property type="nucleotide sequence ID" value="NZ_CP147920.1"/>
</dbReference>
<name>A0ABZ3HBV7_9BACT</name>
<dbReference type="EMBL" id="CP147920">
    <property type="protein sequence ID" value="XAU15141.1"/>
    <property type="molecule type" value="Genomic_DNA"/>
</dbReference>
<evidence type="ECO:0000313" key="4">
    <source>
        <dbReference type="Proteomes" id="UP001447842"/>
    </source>
</evidence>
<organism evidence="3 4">
    <name type="scientific">Sulfurimonas diazotrophicus</name>
    <dbReference type="NCBI Taxonomy" id="3131939"/>
    <lineage>
        <taxon>Bacteria</taxon>
        <taxon>Pseudomonadati</taxon>
        <taxon>Campylobacterota</taxon>
        <taxon>Epsilonproteobacteria</taxon>
        <taxon>Campylobacterales</taxon>
        <taxon>Sulfurimonadaceae</taxon>
        <taxon>Sulfurimonas</taxon>
    </lineage>
</organism>
<feature type="chain" id="PRO_5046606904" evidence="1">
    <location>
        <begin position="18"/>
        <end position="136"/>
    </location>
</feature>
<protein>
    <submittedName>
        <fullName evidence="3">DUF1566 domain-containing protein</fullName>
    </submittedName>
</protein>
<accession>A0ABZ3HBV7</accession>
<gene>
    <name evidence="3" type="ORF">WCY31_00210</name>
</gene>
<evidence type="ECO:0000259" key="2">
    <source>
        <dbReference type="Pfam" id="PF07603"/>
    </source>
</evidence>
<keyword evidence="1" id="KW-0732">Signal</keyword>
<feature type="domain" description="Lcl C-terminal" evidence="2">
    <location>
        <begin position="25"/>
        <end position="134"/>
    </location>
</feature>
<keyword evidence="4" id="KW-1185">Reference proteome</keyword>
<dbReference type="Proteomes" id="UP001447842">
    <property type="component" value="Chromosome"/>
</dbReference>
<feature type="signal peptide" evidence="1">
    <location>
        <begin position="1"/>
        <end position="17"/>
    </location>
</feature>